<organism evidence="2 3">
    <name type="scientific">Eiseniibacteriota bacterium</name>
    <dbReference type="NCBI Taxonomy" id="2212470"/>
    <lineage>
        <taxon>Bacteria</taxon>
        <taxon>Candidatus Eiseniibacteriota</taxon>
    </lineage>
</organism>
<gene>
    <name evidence="2" type="ORF">ACFL6M_03665</name>
</gene>
<dbReference type="Pfam" id="PF00570">
    <property type="entry name" value="HRDC"/>
    <property type="match status" value="1"/>
</dbReference>
<keyword evidence="3" id="KW-1185">Reference proteome</keyword>
<sequence>MPYKTFLIPIRDAASAERELNGFMRCHRVLAVDRQWIDQGLNSLWVVSVDYLESSATESGDTNSGSKRRVDYKEVLSPEDFEVFAGLRGLRKEIAAEDGVALYNVFTNEQLAQIVQGKVRTPEDLRQIAGIGEARAEKYGPRVLDFLSTVWDDSNEEGGEAAGTGD</sequence>
<accession>A0ABV6YK12</accession>
<comment type="caution">
    <text evidence="2">The sequence shown here is derived from an EMBL/GenBank/DDBJ whole genome shotgun (WGS) entry which is preliminary data.</text>
</comment>
<proteinExistence type="predicted"/>
<dbReference type="PROSITE" id="PS50967">
    <property type="entry name" value="HRDC"/>
    <property type="match status" value="1"/>
</dbReference>
<dbReference type="InterPro" id="IPR002121">
    <property type="entry name" value="HRDC_dom"/>
</dbReference>
<dbReference type="EMBL" id="JBHPKH010000029">
    <property type="protein sequence ID" value="MFC1572678.1"/>
    <property type="molecule type" value="Genomic_DNA"/>
</dbReference>
<dbReference type="SMART" id="SM00341">
    <property type="entry name" value="HRDC"/>
    <property type="match status" value="1"/>
</dbReference>
<dbReference type="InterPro" id="IPR010997">
    <property type="entry name" value="HRDC-like_sf"/>
</dbReference>
<dbReference type="Proteomes" id="UP001593833">
    <property type="component" value="Unassembled WGS sequence"/>
</dbReference>
<evidence type="ECO:0000313" key="2">
    <source>
        <dbReference type="EMBL" id="MFC1572678.1"/>
    </source>
</evidence>
<feature type="domain" description="HRDC" evidence="1">
    <location>
        <begin position="77"/>
        <end position="157"/>
    </location>
</feature>
<evidence type="ECO:0000313" key="3">
    <source>
        <dbReference type="Proteomes" id="UP001593833"/>
    </source>
</evidence>
<protein>
    <submittedName>
        <fullName evidence="2">HRDC domain-containing protein</fullName>
    </submittedName>
</protein>
<reference evidence="2 3" key="1">
    <citation type="submission" date="2024-09" db="EMBL/GenBank/DDBJ databases">
        <authorList>
            <person name="D'Angelo T."/>
        </authorList>
    </citation>
    <scope>NUCLEOTIDE SEQUENCE [LARGE SCALE GENOMIC DNA]</scope>
    <source>
        <strain evidence="2">SAG AM-320-E07</strain>
    </source>
</reference>
<name>A0ABV6YK12_UNCEI</name>
<dbReference type="Gene3D" id="1.10.150.80">
    <property type="entry name" value="HRDC domain"/>
    <property type="match status" value="1"/>
</dbReference>
<dbReference type="InterPro" id="IPR044876">
    <property type="entry name" value="HRDC_dom_sf"/>
</dbReference>
<dbReference type="SUPFAM" id="SSF47819">
    <property type="entry name" value="HRDC-like"/>
    <property type="match status" value="1"/>
</dbReference>
<evidence type="ECO:0000259" key="1">
    <source>
        <dbReference type="PROSITE" id="PS50967"/>
    </source>
</evidence>